<feature type="compositionally biased region" description="Basic and acidic residues" evidence="4">
    <location>
        <begin position="614"/>
        <end position="626"/>
    </location>
</feature>
<name>A0A813KCT1_POLGL</name>
<comment type="similarity">
    <text evidence="1 2">Belongs to the peptidase S10 family.</text>
</comment>
<dbReference type="GO" id="GO:0006508">
    <property type="term" value="P:proteolysis"/>
    <property type="evidence" value="ECO:0007669"/>
    <property type="project" value="UniProtKB-KW"/>
</dbReference>
<dbReference type="AlphaFoldDB" id="A0A813KCT1"/>
<dbReference type="Pfam" id="PF00450">
    <property type="entry name" value="Peptidase_S10"/>
    <property type="match status" value="1"/>
</dbReference>
<dbReference type="SUPFAM" id="SSF53474">
    <property type="entry name" value="alpha/beta-Hydrolases"/>
    <property type="match status" value="1"/>
</dbReference>
<keyword evidence="2" id="KW-0378">Hydrolase</keyword>
<dbReference type="PANTHER" id="PTHR11802:SF201">
    <property type="entry name" value="CARBOXYPEPTIDASE"/>
    <property type="match status" value="1"/>
</dbReference>
<reference evidence="5" key="1">
    <citation type="submission" date="2021-02" db="EMBL/GenBank/DDBJ databases">
        <authorList>
            <person name="Dougan E. K."/>
            <person name="Rhodes N."/>
            <person name="Thang M."/>
            <person name="Chan C."/>
        </authorList>
    </citation>
    <scope>NUCLEOTIDE SEQUENCE</scope>
</reference>
<feature type="compositionally biased region" description="Basic and acidic residues" evidence="4">
    <location>
        <begin position="591"/>
        <end position="606"/>
    </location>
</feature>
<dbReference type="EC" id="3.4.16.-" evidence="2"/>
<dbReference type="PANTHER" id="PTHR11802">
    <property type="entry name" value="SERINE PROTEASE FAMILY S10 SERINE CARBOXYPEPTIDASE"/>
    <property type="match status" value="1"/>
</dbReference>
<evidence type="ECO:0000313" key="5">
    <source>
        <dbReference type="EMBL" id="CAE8703663.1"/>
    </source>
</evidence>
<dbReference type="EMBL" id="CAJNNW010030508">
    <property type="protein sequence ID" value="CAE8703663.1"/>
    <property type="molecule type" value="Genomic_DNA"/>
</dbReference>
<organism evidence="5 6">
    <name type="scientific">Polarella glacialis</name>
    <name type="common">Dinoflagellate</name>
    <dbReference type="NCBI Taxonomy" id="89957"/>
    <lineage>
        <taxon>Eukaryota</taxon>
        <taxon>Sar</taxon>
        <taxon>Alveolata</taxon>
        <taxon>Dinophyceae</taxon>
        <taxon>Suessiales</taxon>
        <taxon>Suessiaceae</taxon>
        <taxon>Polarella</taxon>
    </lineage>
</organism>
<evidence type="ECO:0000256" key="3">
    <source>
        <dbReference type="SAM" id="Coils"/>
    </source>
</evidence>
<feature type="region of interest" description="Disordered" evidence="4">
    <location>
        <begin position="658"/>
        <end position="703"/>
    </location>
</feature>
<proteinExistence type="inferred from homology"/>
<protein>
    <recommendedName>
        <fullName evidence="2">Carboxypeptidase</fullName>
        <ecNumber evidence="2">3.4.16.-</ecNumber>
    </recommendedName>
</protein>
<accession>A0A813KCT1</accession>
<evidence type="ECO:0000313" key="6">
    <source>
        <dbReference type="Proteomes" id="UP000626109"/>
    </source>
</evidence>
<feature type="non-terminal residue" evidence="5">
    <location>
        <position position="1"/>
    </location>
</feature>
<feature type="region of interest" description="Disordered" evidence="4">
    <location>
        <begin position="579"/>
        <end position="626"/>
    </location>
</feature>
<dbReference type="GO" id="GO:0004185">
    <property type="term" value="F:serine-type carboxypeptidase activity"/>
    <property type="evidence" value="ECO:0007669"/>
    <property type="project" value="UniProtKB-UniRule"/>
</dbReference>
<feature type="coiled-coil region" evidence="3">
    <location>
        <begin position="445"/>
        <end position="514"/>
    </location>
</feature>
<evidence type="ECO:0000256" key="2">
    <source>
        <dbReference type="RuleBase" id="RU361156"/>
    </source>
</evidence>
<evidence type="ECO:0000256" key="4">
    <source>
        <dbReference type="SAM" id="MobiDB-lite"/>
    </source>
</evidence>
<sequence>APVMLWLNGGPGCSSLDGFIYEHGPFRLDPKDPAKLVRFDFTWAKLANVIYLEGPVGVGFSYSDDETDYSKCNDDTTAEDNLAAVNLFFERYPNFRNNDFFIAGESYAGVYVPTLAEALLRAQDAGNYTGAPLRGISVGNGCIGSEVGVCSGGANRDRFEIPYLLGTAFLPEALKKRVRDGCDFEMTGPFLGDTCDKVVKEVYDTVGHVNIYNVYGKCEGSGSRQSGRQKVPLSLRGNQLGGPDACIDSSRGTAYFNLENVKAALHVKSDLSWEWDSCANPEGWSYNRTRANLPRDTYPFLLGRLRVLIYNGDWDASVPYTDNEAWTKALSMQLGLAVTQPWSPWVFGFDGQVGGYRQDYTTAVGPGAFSFATVRGGRHEESLMRAGSSEGIGMRPQRLEECRKSSVLVADFEFHINATLSSRSAEVSRLQSEAELLGGTSQKEVHSLRAELREKEEKLLEVSALKAELVSQRAGGASAAAASSEAKEQVRALRAELQEQRGVAAEEAHRLRSELWDEKSAASAAAVANAGEVASLRAAAQAAAAAASGASSSGQSQAASGSSVMEAALRAELAERRRCNEEEVQGLQADLRQRGEAAREEARNLRTETASAERQAEKVRSDEELEVRKAREDLKESRERLAAAEAVLLAHEDRAKRFGTDLESERHEGESRVQRLRGDVRRLEQELDEASTRARNEARRRDE</sequence>
<keyword evidence="2" id="KW-0121">Carboxypeptidase</keyword>
<dbReference type="InterPro" id="IPR001563">
    <property type="entry name" value="Peptidase_S10"/>
</dbReference>
<dbReference type="PROSITE" id="PS00131">
    <property type="entry name" value="CARBOXYPEPT_SER_SER"/>
    <property type="match status" value="1"/>
</dbReference>
<keyword evidence="3" id="KW-0175">Coiled coil</keyword>
<evidence type="ECO:0000256" key="1">
    <source>
        <dbReference type="ARBA" id="ARBA00009431"/>
    </source>
</evidence>
<dbReference type="Proteomes" id="UP000626109">
    <property type="component" value="Unassembled WGS sequence"/>
</dbReference>
<comment type="caution">
    <text evidence="5">The sequence shown here is derived from an EMBL/GenBank/DDBJ whole genome shotgun (WGS) entry which is preliminary data.</text>
</comment>
<gene>
    <name evidence="5" type="ORF">PGLA2088_LOCUS32912</name>
</gene>
<feature type="non-terminal residue" evidence="5">
    <location>
        <position position="703"/>
    </location>
</feature>
<dbReference type="Gene3D" id="3.40.50.1820">
    <property type="entry name" value="alpha/beta hydrolase"/>
    <property type="match status" value="1"/>
</dbReference>
<dbReference type="InterPro" id="IPR018202">
    <property type="entry name" value="Ser_caboxypep_ser_AS"/>
</dbReference>
<dbReference type="InterPro" id="IPR029058">
    <property type="entry name" value="AB_hydrolase_fold"/>
</dbReference>
<keyword evidence="2" id="KW-0645">Protease</keyword>
<dbReference type="PRINTS" id="PR00724">
    <property type="entry name" value="CRBOXYPTASEC"/>
</dbReference>